<evidence type="ECO:0000256" key="3">
    <source>
        <dbReference type="SAM" id="Phobius"/>
    </source>
</evidence>
<dbReference type="GO" id="GO:0005615">
    <property type="term" value="C:extracellular space"/>
    <property type="evidence" value="ECO:0007669"/>
    <property type="project" value="TreeGrafter"/>
</dbReference>
<dbReference type="AlphaFoldDB" id="A0A9X0CNX6"/>
<feature type="region of interest" description="Disordered" evidence="2">
    <location>
        <begin position="173"/>
        <end position="196"/>
    </location>
</feature>
<protein>
    <recommendedName>
        <fullName evidence="6">Short-chain collagen C4-like</fullName>
    </recommendedName>
</protein>
<dbReference type="PANTHER" id="PTHR24024">
    <property type="entry name" value="PULMONARY SURFACTANT-ASSOCIATED PROTEIN A"/>
    <property type="match status" value="1"/>
</dbReference>
<feature type="transmembrane region" description="Helical" evidence="3">
    <location>
        <begin position="20"/>
        <end position="40"/>
    </location>
</feature>
<keyword evidence="3" id="KW-0472">Membrane</keyword>
<keyword evidence="3" id="KW-1133">Transmembrane helix</keyword>
<sequence length="383" mass="41258">MVSQDTLVRPSTGRSSSSTVLAVFLMLVGIVFMVFVSMRIDNRMAKLERELDEVRASFLAGNEAKSTDMSKQKQASTSVGDGREKNKRAIQISLQELSRKVELLEQRLENASKLGGTGSASPWLIAALRGRDGRDGRDGEKGASGETGNIGPLGPPGVKAFDVVLTDCSTFPGDRGLPGQQGKHGAPGLPGEKSSRGHVNMTTGAVYIRWGRTSCIAGAQLLYKGRIGGNYYTHTGGGANHVCLPEQPLYAKYDDSWQSSSSAIYGAEYAVSGFNPFKKPLNNYAAPCAACYVESRGSQMMIPARYDCPSGWTREYWGYLMTKSYGSNGNTDFICVDEDAEYVPFSHADSGGNKLNPVQGECYVLPCGPYVRGRELTCAVCSK</sequence>
<reference evidence="4" key="1">
    <citation type="submission" date="2023-01" db="EMBL/GenBank/DDBJ databases">
        <title>Genome assembly of the deep-sea coral Lophelia pertusa.</title>
        <authorList>
            <person name="Herrera S."/>
            <person name="Cordes E."/>
        </authorList>
    </citation>
    <scope>NUCLEOTIDE SEQUENCE</scope>
    <source>
        <strain evidence="4">USNM1676648</strain>
        <tissue evidence="4">Polyp</tissue>
    </source>
</reference>
<feature type="region of interest" description="Disordered" evidence="2">
    <location>
        <begin position="64"/>
        <end position="85"/>
    </location>
</feature>
<comment type="caution">
    <text evidence="4">The sequence shown here is derived from an EMBL/GenBank/DDBJ whole genome shotgun (WGS) entry which is preliminary data.</text>
</comment>
<keyword evidence="3" id="KW-0812">Transmembrane</keyword>
<dbReference type="Proteomes" id="UP001163046">
    <property type="component" value="Unassembled WGS sequence"/>
</dbReference>
<evidence type="ECO:0000313" key="4">
    <source>
        <dbReference type="EMBL" id="KAJ7370692.1"/>
    </source>
</evidence>
<keyword evidence="5" id="KW-1185">Reference proteome</keyword>
<organism evidence="4 5">
    <name type="scientific">Desmophyllum pertusum</name>
    <dbReference type="NCBI Taxonomy" id="174260"/>
    <lineage>
        <taxon>Eukaryota</taxon>
        <taxon>Metazoa</taxon>
        <taxon>Cnidaria</taxon>
        <taxon>Anthozoa</taxon>
        <taxon>Hexacorallia</taxon>
        <taxon>Scleractinia</taxon>
        <taxon>Caryophylliina</taxon>
        <taxon>Caryophylliidae</taxon>
        <taxon>Desmophyllum</taxon>
    </lineage>
</organism>
<feature type="region of interest" description="Disordered" evidence="2">
    <location>
        <begin position="130"/>
        <end position="155"/>
    </location>
</feature>
<dbReference type="OrthoDB" id="6086925at2759"/>
<evidence type="ECO:0000313" key="5">
    <source>
        <dbReference type="Proteomes" id="UP001163046"/>
    </source>
</evidence>
<keyword evidence="1" id="KW-0175">Coiled coil</keyword>
<feature type="coiled-coil region" evidence="1">
    <location>
        <begin position="87"/>
        <end position="114"/>
    </location>
</feature>
<dbReference type="PANTHER" id="PTHR24024:SF18">
    <property type="entry name" value="SHORT-CHAIN COLLAGEN C4-LIKE"/>
    <property type="match status" value="1"/>
</dbReference>
<accession>A0A9X0CNX6</accession>
<evidence type="ECO:0008006" key="6">
    <source>
        <dbReference type="Google" id="ProtNLM"/>
    </source>
</evidence>
<dbReference type="EMBL" id="MU826858">
    <property type="protein sequence ID" value="KAJ7370692.1"/>
    <property type="molecule type" value="Genomic_DNA"/>
</dbReference>
<proteinExistence type="predicted"/>
<gene>
    <name evidence="4" type="ORF">OS493_030444</name>
</gene>
<evidence type="ECO:0000256" key="2">
    <source>
        <dbReference type="SAM" id="MobiDB-lite"/>
    </source>
</evidence>
<feature type="compositionally biased region" description="Basic and acidic residues" evidence="2">
    <location>
        <begin position="130"/>
        <end position="143"/>
    </location>
</feature>
<dbReference type="InterPro" id="IPR051077">
    <property type="entry name" value="Ca-dependent_lectin"/>
</dbReference>
<name>A0A9X0CNX6_9CNID</name>
<evidence type="ECO:0000256" key="1">
    <source>
        <dbReference type="SAM" id="Coils"/>
    </source>
</evidence>